<dbReference type="Pfam" id="PF03551">
    <property type="entry name" value="PadR"/>
    <property type="match status" value="1"/>
</dbReference>
<accession>A0A3E2B2D8</accession>
<dbReference type="InterPro" id="IPR036390">
    <property type="entry name" value="WH_DNA-bd_sf"/>
</dbReference>
<dbReference type="AlphaFoldDB" id="A0A3E2B2D8"/>
<evidence type="ECO:0000313" key="3">
    <source>
        <dbReference type="Proteomes" id="UP000260649"/>
    </source>
</evidence>
<evidence type="ECO:0000259" key="1">
    <source>
        <dbReference type="Pfam" id="PF03551"/>
    </source>
</evidence>
<dbReference type="PANTHER" id="PTHR43252:SF7">
    <property type="entry name" value="TRANSCRIPTIONAL REGULATOR YQJI"/>
    <property type="match status" value="1"/>
</dbReference>
<dbReference type="EMBL" id="QQRQ01000015">
    <property type="protein sequence ID" value="RFT06190.1"/>
    <property type="molecule type" value="Genomic_DNA"/>
</dbReference>
<proteinExistence type="predicted"/>
<dbReference type="PANTHER" id="PTHR43252">
    <property type="entry name" value="TRANSCRIPTIONAL REGULATOR YQJI"/>
    <property type="match status" value="1"/>
</dbReference>
<dbReference type="Proteomes" id="UP000260649">
    <property type="component" value="Unassembled WGS sequence"/>
</dbReference>
<organism evidence="2 3">
    <name type="scientific">Evtepia gabavorous</name>
    <dbReference type="NCBI Taxonomy" id="2211183"/>
    <lineage>
        <taxon>Bacteria</taxon>
        <taxon>Bacillati</taxon>
        <taxon>Bacillota</taxon>
        <taxon>Clostridia</taxon>
        <taxon>Eubacteriales</taxon>
        <taxon>Evtepia</taxon>
    </lineage>
</organism>
<comment type="caution">
    <text evidence="2">The sequence shown here is derived from an EMBL/GenBank/DDBJ whole genome shotgun (WGS) entry which is preliminary data.</text>
</comment>
<name>A0A3E2B2D8_9FIRM</name>
<keyword evidence="3" id="KW-1185">Reference proteome</keyword>
<dbReference type="InterPro" id="IPR036388">
    <property type="entry name" value="WH-like_DNA-bd_sf"/>
</dbReference>
<feature type="domain" description="Transcription regulator PadR N-terminal" evidence="1">
    <location>
        <begin position="14"/>
        <end position="86"/>
    </location>
</feature>
<reference evidence="2 3" key="1">
    <citation type="submission" date="2018-07" db="EMBL/GenBank/DDBJ databases">
        <title>GABA Modulating Bacteria of the Human Gut Microbiota.</title>
        <authorList>
            <person name="Strandwitz P."/>
            <person name="Kim K.H."/>
            <person name="Terekhova D."/>
            <person name="Liu J.K."/>
            <person name="Sharma A."/>
            <person name="Levering J."/>
            <person name="Mcdonald D."/>
            <person name="Dietrich D."/>
            <person name="Ramadhar T.R."/>
            <person name="Lekbua A."/>
            <person name="Mroue N."/>
            <person name="Liston C."/>
            <person name="Stewart E.J."/>
            <person name="Dubin M.J."/>
            <person name="Zengler K."/>
            <person name="Knight R."/>
            <person name="Gilbert J.A."/>
            <person name="Clardy J."/>
            <person name="Lewis K."/>
        </authorList>
    </citation>
    <scope>NUCLEOTIDE SEQUENCE [LARGE SCALE GENOMIC DNA]</scope>
    <source>
        <strain evidence="2 3">KLE1738</strain>
    </source>
</reference>
<sequence>MEHKQSLEHSSLPLLSLLRDQDRYGYEMISELERRSDHTFQMKEGTLYPVLKKLEAGGCVTSYPAEANGRTRKYYRITQRGLVQLAQETAAWERYAHGIHSVLGTTPG</sequence>
<dbReference type="GeneID" id="97995822"/>
<dbReference type="SUPFAM" id="SSF46785">
    <property type="entry name" value="Winged helix' DNA-binding domain"/>
    <property type="match status" value="1"/>
</dbReference>
<dbReference type="InterPro" id="IPR005149">
    <property type="entry name" value="Tscrpt_reg_PadR_N"/>
</dbReference>
<gene>
    <name evidence="2" type="ORF">DV520_08760</name>
</gene>
<dbReference type="Gene3D" id="1.10.10.10">
    <property type="entry name" value="Winged helix-like DNA-binding domain superfamily/Winged helix DNA-binding domain"/>
    <property type="match status" value="1"/>
</dbReference>
<dbReference type="OrthoDB" id="9808017at2"/>
<protein>
    <submittedName>
        <fullName evidence="2">PadR family transcriptional regulator</fullName>
    </submittedName>
</protein>
<dbReference type="RefSeq" id="WP_117142471.1">
    <property type="nucleotide sequence ID" value="NZ_CAKXKJ010000001.1"/>
</dbReference>
<evidence type="ECO:0000313" key="2">
    <source>
        <dbReference type="EMBL" id="RFT06190.1"/>
    </source>
</evidence>